<evidence type="ECO:0000313" key="1">
    <source>
        <dbReference type="EMBL" id="ROO01659.1"/>
    </source>
</evidence>
<sequence length="120" mass="12851">MTDKRFAIQMLPAPVLEEAINNVLHVPSLVGPAHGIVPASQEAASGDTITLNVYDSDGAEQWSHSVVLTESSAGKPVELTIPKALFEKMLNAGMNARLQYSNDRAGNVRQSLPLEITLKG</sequence>
<protein>
    <submittedName>
        <fullName evidence="1">Uncharacterized protein</fullName>
    </submittedName>
</protein>
<proteinExistence type="predicted"/>
<comment type="caution">
    <text evidence="1">The sequence shown here is derived from an EMBL/GenBank/DDBJ whole genome shotgun (WGS) entry which is preliminary data.</text>
</comment>
<organism evidence="1 2">
    <name type="scientific">Pseudomonas moraviensis</name>
    <dbReference type="NCBI Taxonomy" id="321662"/>
    <lineage>
        <taxon>Bacteria</taxon>
        <taxon>Pseudomonadati</taxon>
        <taxon>Pseudomonadota</taxon>
        <taxon>Gammaproteobacteria</taxon>
        <taxon>Pseudomonadales</taxon>
        <taxon>Pseudomonadaceae</taxon>
        <taxon>Pseudomonas</taxon>
    </lineage>
</organism>
<dbReference type="RefSeq" id="WP_123418222.1">
    <property type="nucleotide sequence ID" value="NZ_MOCA01000003.1"/>
</dbReference>
<name>A0A423NTV7_9PSED</name>
<dbReference type="AlphaFoldDB" id="A0A423NTV7"/>
<dbReference type="Proteomes" id="UP000284207">
    <property type="component" value="Unassembled WGS sequence"/>
</dbReference>
<reference evidence="1 2" key="1">
    <citation type="submission" date="2016-10" db="EMBL/GenBank/DDBJ databases">
        <title>Comparative genome analysis of multiple Pseudomonas spp. focuses on biocontrol and plant growth promoting traits.</title>
        <authorList>
            <person name="Tao X.-Y."/>
            <person name="Taylor C.G."/>
        </authorList>
    </citation>
    <scope>NUCLEOTIDE SEQUENCE [LARGE SCALE GENOMIC DNA]</scope>
    <source>
        <strain evidence="1 2">36B3</strain>
    </source>
</reference>
<evidence type="ECO:0000313" key="2">
    <source>
        <dbReference type="Proteomes" id="UP000284207"/>
    </source>
</evidence>
<accession>A0A423NTV7</accession>
<dbReference type="EMBL" id="MOCA01000003">
    <property type="protein sequence ID" value="ROO01659.1"/>
    <property type="molecule type" value="Genomic_DNA"/>
</dbReference>
<gene>
    <name evidence="1" type="ORF">BK674_06935</name>
</gene>